<evidence type="ECO:0000313" key="10">
    <source>
        <dbReference type="Proteomes" id="UP000092583"/>
    </source>
</evidence>
<dbReference type="AlphaFoldDB" id="A0A1B9IWP0"/>
<dbReference type="InterPro" id="IPR036259">
    <property type="entry name" value="MFS_trans_sf"/>
</dbReference>
<dbReference type="PROSITE" id="PS50850">
    <property type="entry name" value="MFS"/>
    <property type="match status" value="1"/>
</dbReference>
<feature type="transmembrane region" description="Helical" evidence="7">
    <location>
        <begin position="231"/>
        <end position="251"/>
    </location>
</feature>
<feature type="transmembrane region" description="Helical" evidence="7">
    <location>
        <begin position="300"/>
        <end position="319"/>
    </location>
</feature>
<evidence type="ECO:0000256" key="2">
    <source>
        <dbReference type="ARBA" id="ARBA00022448"/>
    </source>
</evidence>
<comment type="similarity">
    <text evidence="6">Belongs to the major facilitator superfamily. Allantoate permease family.</text>
</comment>
<dbReference type="PANTHER" id="PTHR43791">
    <property type="entry name" value="PERMEASE-RELATED"/>
    <property type="match status" value="1"/>
</dbReference>
<gene>
    <name evidence="9" type="ORF">L486_02614</name>
</gene>
<organism evidence="9 10">
    <name type="scientific">Kwoniella mangroviensis CBS 10435</name>
    <dbReference type="NCBI Taxonomy" id="1331196"/>
    <lineage>
        <taxon>Eukaryota</taxon>
        <taxon>Fungi</taxon>
        <taxon>Dikarya</taxon>
        <taxon>Basidiomycota</taxon>
        <taxon>Agaricomycotina</taxon>
        <taxon>Tremellomycetes</taxon>
        <taxon>Tremellales</taxon>
        <taxon>Cryptococcaceae</taxon>
        <taxon>Kwoniella</taxon>
    </lineage>
</organism>
<name>A0A1B9IWP0_9TREE</name>
<dbReference type="EMBL" id="KI669460">
    <property type="protein sequence ID" value="OCF59941.1"/>
    <property type="molecule type" value="Genomic_DNA"/>
</dbReference>
<feature type="transmembrane region" description="Helical" evidence="7">
    <location>
        <begin position="463"/>
        <end position="483"/>
    </location>
</feature>
<feature type="transmembrane region" description="Helical" evidence="7">
    <location>
        <begin position="339"/>
        <end position="357"/>
    </location>
</feature>
<evidence type="ECO:0000256" key="7">
    <source>
        <dbReference type="SAM" id="Phobius"/>
    </source>
</evidence>
<keyword evidence="2" id="KW-0813">Transport</keyword>
<keyword evidence="4 7" id="KW-1133">Transmembrane helix</keyword>
<evidence type="ECO:0000256" key="1">
    <source>
        <dbReference type="ARBA" id="ARBA00004141"/>
    </source>
</evidence>
<feature type="transmembrane region" description="Helical" evidence="7">
    <location>
        <begin position="200"/>
        <end position="219"/>
    </location>
</feature>
<dbReference type="SUPFAM" id="SSF103473">
    <property type="entry name" value="MFS general substrate transporter"/>
    <property type="match status" value="1"/>
</dbReference>
<dbReference type="GO" id="GO:0016020">
    <property type="term" value="C:membrane"/>
    <property type="evidence" value="ECO:0007669"/>
    <property type="project" value="UniProtKB-SubCell"/>
</dbReference>
<evidence type="ECO:0000313" key="9">
    <source>
        <dbReference type="EMBL" id="OCF59941.1"/>
    </source>
</evidence>
<evidence type="ECO:0000256" key="5">
    <source>
        <dbReference type="ARBA" id="ARBA00023136"/>
    </source>
</evidence>
<feature type="domain" description="Major facilitator superfamily (MFS) profile" evidence="8">
    <location>
        <begin position="71"/>
        <end position="488"/>
    </location>
</feature>
<dbReference type="GO" id="GO:0022857">
    <property type="term" value="F:transmembrane transporter activity"/>
    <property type="evidence" value="ECO:0007669"/>
    <property type="project" value="InterPro"/>
</dbReference>
<feature type="transmembrane region" description="Helical" evidence="7">
    <location>
        <begin position="169"/>
        <end position="188"/>
    </location>
</feature>
<feature type="transmembrane region" description="Helical" evidence="7">
    <location>
        <begin position="427"/>
        <end position="447"/>
    </location>
</feature>
<accession>A0A1B9IWP0</accession>
<feature type="transmembrane region" description="Helical" evidence="7">
    <location>
        <begin position="388"/>
        <end position="415"/>
    </location>
</feature>
<evidence type="ECO:0000259" key="8">
    <source>
        <dbReference type="PROSITE" id="PS50850"/>
    </source>
</evidence>
<protein>
    <recommendedName>
        <fullName evidence="8">Major facilitator superfamily (MFS) profile domain-containing protein</fullName>
    </recommendedName>
</protein>
<feature type="transmembrane region" description="Helical" evidence="7">
    <location>
        <begin position="71"/>
        <end position="92"/>
    </location>
</feature>
<dbReference type="Proteomes" id="UP000092583">
    <property type="component" value="Unassembled WGS sequence"/>
</dbReference>
<proteinExistence type="inferred from homology"/>
<sequence length="541" mass="60179">MSYNTNNYPIEDKVEISHIEAGDEHLKHEAHHHTTNEIKHGDNALKYVGEERVELTEEDNVRIRRKTDKRILSILMWVYFLQIFDKTLLGYANNLGMSTTVGLHGNQYSLLSMINAVVQLGWQPFSSYLLVRVPARHLMTGMVFCWGVSQACMAASSTFGGLLACRALLGLFEAGCLPLFSLLTVQWYRRSEQPIRVAAWYSTNGMATIVAALISFGLGHVKSPHIHNWQLIFIISGIITVLTAPVIWYMIDSDVASARFFDEDEKAKAIERLRANNTGTGSNEFKWKQILELFIDPKTYLWLALTLCNNVGAAVTTYFGPTLIGSFGFSKNISSLLNMPFGFLQILAIMVGCYAATKFRLKSAMLGVFIGIVIVGLALLYSENTRGHLRIAVALIGYYLLAFLFGCNPMVVAWIAGNTAGQTKKAAVMSIFNAASAVGNIVGPAIFTDKDKPHYIPGLKTTLGIFCAMLACVGLQVVLLFFFNKQRQNQRVANGKPRFIKDTSMESKYQAYGSEEHSDALGQNALLDLTDFKNDEFVYVY</sequence>
<dbReference type="OrthoDB" id="6730379at2759"/>
<dbReference type="InterPro" id="IPR011701">
    <property type="entry name" value="MFS"/>
</dbReference>
<feature type="transmembrane region" description="Helical" evidence="7">
    <location>
        <begin position="143"/>
        <end position="163"/>
    </location>
</feature>
<evidence type="ECO:0000256" key="3">
    <source>
        <dbReference type="ARBA" id="ARBA00022692"/>
    </source>
</evidence>
<reference evidence="9 10" key="1">
    <citation type="submission" date="2013-07" db="EMBL/GenBank/DDBJ databases">
        <title>The Genome Sequence of Kwoniella mangroviensis CBS10435.</title>
        <authorList>
            <consortium name="The Broad Institute Genome Sequencing Platform"/>
            <person name="Cuomo C."/>
            <person name="Litvintseva A."/>
            <person name="Chen Y."/>
            <person name="Heitman J."/>
            <person name="Sun S."/>
            <person name="Springer D."/>
            <person name="Dromer F."/>
            <person name="Young S.K."/>
            <person name="Zeng Q."/>
            <person name="Gargeya S."/>
            <person name="Fitzgerald M."/>
            <person name="Abouelleil A."/>
            <person name="Alvarado L."/>
            <person name="Berlin A.M."/>
            <person name="Chapman S.B."/>
            <person name="Dewar J."/>
            <person name="Goldberg J."/>
            <person name="Griggs A."/>
            <person name="Gujja S."/>
            <person name="Hansen M."/>
            <person name="Howarth C."/>
            <person name="Imamovic A."/>
            <person name="Larimer J."/>
            <person name="McCowan C."/>
            <person name="Murphy C."/>
            <person name="Pearson M."/>
            <person name="Priest M."/>
            <person name="Roberts A."/>
            <person name="Saif S."/>
            <person name="Shea T."/>
            <person name="Sykes S."/>
            <person name="Wortman J."/>
            <person name="Nusbaum C."/>
            <person name="Birren B."/>
        </authorList>
    </citation>
    <scope>NUCLEOTIDE SEQUENCE [LARGE SCALE GENOMIC DNA]</scope>
    <source>
        <strain evidence="9 10">CBS 10435</strain>
    </source>
</reference>
<dbReference type="PANTHER" id="PTHR43791:SF16">
    <property type="entry name" value="TRANSPORTER, PUTATIVE (AFU_ORTHOLOGUE AFUA_3G01840)-RELATED"/>
    <property type="match status" value="1"/>
</dbReference>
<keyword evidence="5 7" id="KW-0472">Membrane</keyword>
<reference evidence="10" key="2">
    <citation type="submission" date="2013-12" db="EMBL/GenBank/DDBJ databases">
        <title>Evolution of pathogenesis and genome organization in the Tremellales.</title>
        <authorList>
            <person name="Cuomo C."/>
            <person name="Litvintseva A."/>
            <person name="Heitman J."/>
            <person name="Chen Y."/>
            <person name="Sun S."/>
            <person name="Springer D."/>
            <person name="Dromer F."/>
            <person name="Young S."/>
            <person name="Zeng Q."/>
            <person name="Chapman S."/>
            <person name="Gujja S."/>
            <person name="Saif S."/>
            <person name="Birren B."/>
        </authorList>
    </citation>
    <scope>NUCLEOTIDE SEQUENCE [LARGE SCALE GENOMIC DNA]</scope>
    <source>
        <strain evidence="10">CBS 10435</strain>
    </source>
</reference>
<dbReference type="FunFam" id="1.20.1250.20:FF:000064">
    <property type="entry name" value="MFS allantoate transporter"/>
    <property type="match status" value="1"/>
</dbReference>
<dbReference type="Gene3D" id="1.20.1250.20">
    <property type="entry name" value="MFS general substrate transporter like domains"/>
    <property type="match status" value="1"/>
</dbReference>
<dbReference type="InterPro" id="IPR020846">
    <property type="entry name" value="MFS_dom"/>
</dbReference>
<dbReference type="FunFam" id="1.20.1250.20:FF:000295">
    <property type="entry name" value="Unplaced genomic scaffold supercont1.7, whole genome shotgun sequence"/>
    <property type="match status" value="1"/>
</dbReference>
<keyword evidence="3 7" id="KW-0812">Transmembrane</keyword>
<evidence type="ECO:0000256" key="4">
    <source>
        <dbReference type="ARBA" id="ARBA00022989"/>
    </source>
</evidence>
<keyword evidence="10" id="KW-1185">Reference proteome</keyword>
<feature type="transmembrane region" description="Helical" evidence="7">
    <location>
        <begin position="364"/>
        <end position="382"/>
    </location>
</feature>
<evidence type="ECO:0000256" key="6">
    <source>
        <dbReference type="ARBA" id="ARBA00037968"/>
    </source>
</evidence>
<comment type="subcellular location">
    <subcellularLocation>
        <location evidence="1">Membrane</location>
        <topology evidence="1">Multi-pass membrane protein</topology>
    </subcellularLocation>
</comment>
<dbReference type="Pfam" id="PF07690">
    <property type="entry name" value="MFS_1"/>
    <property type="match status" value="1"/>
</dbReference>
<feature type="transmembrane region" description="Helical" evidence="7">
    <location>
        <begin position="112"/>
        <end position="131"/>
    </location>
</feature>